<dbReference type="InterPro" id="IPR000086">
    <property type="entry name" value="NUDIX_hydrolase_dom"/>
</dbReference>
<dbReference type="Pfam" id="PF00293">
    <property type="entry name" value="NUDIX"/>
    <property type="match status" value="1"/>
</dbReference>
<comment type="caution">
    <text evidence="4">The sequence shown here is derived from an EMBL/GenBank/DDBJ whole genome shotgun (WGS) entry which is preliminary data.</text>
</comment>
<dbReference type="PANTHER" id="PTHR43046:SF2">
    <property type="entry name" value="8-OXO-DGTP DIPHOSPHATASE-RELATED"/>
    <property type="match status" value="1"/>
</dbReference>
<dbReference type="AlphaFoldDB" id="A0AAW9SWF2"/>
<dbReference type="GO" id="GO:0016787">
    <property type="term" value="F:hydrolase activity"/>
    <property type="evidence" value="ECO:0007669"/>
    <property type="project" value="UniProtKB-KW"/>
</dbReference>
<protein>
    <submittedName>
        <fullName evidence="4">NUDIX hydrolase</fullName>
        <ecNumber evidence="4">3.6.-.-</ecNumber>
    </submittedName>
</protein>
<accession>A0AAW9SWF2</accession>
<sequence length="167" mass="18518">MLQDGNGWAAGPNGTRCWGRFGAAGLLIVSPQRTVLMQYRADWTSFPLTWGVPGGACDSHETPEATALRETAEETGLLEHQLRILDTQVTTGPFPADPDRPELAGGWKYHTVYALAAEELETNPNEESLELRWVPLDDVDSLDLLPPFVESWPRVRAHLEKLLEALD</sequence>
<evidence type="ECO:0000256" key="1">
    <source>
        <dbReference type="ARBA" id="ARBA00001946"/>
    </source>
</evidence>
<dbReference type="Gene3D" id="3.90.79.10">
    <property type="entry name" value="Nucleoside Triphosphate Pyrophosphohydrolase"/>
    <property type="match status" value="1"/>
</dbReference>
<evidence type="ECO:0000256" key="2">
    <source>
        <dbReference type="ARBA" id="ARBA00022801"/>
    </source>
</evidence>
<dbReference type="Proteomes" id="UP001223646">
    <property type="component" value="Unassembled WGS sequence"/>
</dbReference>
<dbReference type="InterPro" id="IPR015797">
    <property type="entry name" value="NUDIX_hydrolase-like_dom_sf"/>
</dbReference>
<evidence type="ECO:0000313" key="5">
    <source>
        <dbReference type="Proteomes" id="UP001223646"/>
    </source>
</evidence>
<dbReference type="EMBL" id="JASOOY020000013">
    <property type="protein sequence ID" value="MEO3716860.1"/>
    <property type="molecule type" value="Genomic_DNA"/>
</dbReference>
<dbReference type="InterPro" id="IPR020084">
    <property type="entry name" value="NUDIX_hydrolase_CS"/>
</dbReference>
<dbReference type="PANTHER" id="PTHR43046">
    <property type="entry name" value="GDP-MANNOSE MANNOSYL HYDROLASE"/>
    <property type="match status" value="1"/>
</dbReference>
<evidence type="ECO:0000313" key="4">
    <source>
        <dbReference type="EMBL" id="MEO3716860.1"/>
    </source>
</evidence>
<gene>
    <name evidence="4" type="ORF">QP460_004570</name>
</gene>
<reference evidence="4" key="2">
    <citation type="submission" date="2024-05" db="EMBL/GenBank/DDBJ databases">
        <authorList>
            <person name="Wolfe A."/>
        </authorList>
    </citation>
    <scope>NUCLEOTIDE SEQUENCE</scope>
    <source>
        <strain evidence="4">UMB1064</strain>
    </source>
</reference>
<comment type="cofactor">
    <cofactor evidence="1">
        <name>Mg(2+)</name>
        <dbReference type="ChEBI" id="CHEBI:18420"/>
    </cofactor>
</comment>
<keyword evidence="2 4" id="KW-0378">Hydrolase</keyword>
<name>A0AAW9SWF2_CORAY</name>
<organism evidence="4 5">
    <name type="scientific">Corynebacterium amycolatum</name>
    <dbReference type="NCBI Taxonomy" id="43765"/>
    <lineage>
        <taxon>Bacteria</taxon>
        <taxon>Bacillati</taxon>
        <taxon>Actinomycetota</taxon>
        <taxon>Actinomycetes</taxon>
        <taxon>Mycobacteriales</taxon>
        <taxon>Corynebacteriaceae</taxon>
        <taxon>Corynebacterium</taxon>
    </lineage>
</organism>
<reference evidence="4" key="1">
    <citation type="submission" date="2023-05" db="EMBL/GenBank/DDBJ databases">
        <authorList>
            <person name="Du J."/>
        </authorList>
    </citation>
    <scope>NUCLEOTIDE SEQUENCE</scope>
    <source>
        <strain evidence="4">UMB1064</strain>
    </source>
</reference>
<dbReference type="PROSITE" id="PS00893">
    <property type="entry name" value="NUDIX_BOX"/>
    <property type="match status" value="1"/>
</dbReference>
<dbReference type="RefSeq" id="WP_070851399.1">
    <property type="nucleotide sequence ID" value="NZ_JAFJMG010000013.1"/>
</dbReference>
<dbReference type="SUPFAM" id="SSF55811">
    <property type="entry name" value="Nudix"/>
    <property type="match status" value="1"/>
</dbReference>
<dbReference type="PROSITE" id="PS51462">
    <property type="entry name" value="NUDIX"/>
    <property type="match status" value="1"/>
</dbReference>
<dbReference type="EC" id="3.6.-.-" evidence="4"/>
<feature type="domain" description="Nudix hydrolase" evidence="3">
    <location>
        <begin position="19"/>
        <end position="159"/>
    </location>
</feature>
<evidence type="ECO:0000259" key="3">
    <source>
        <dbReference type="PROSITE" id="PS51462"/>
    </source>
</evidence>
<proteinExistence type="predicted"/>